<reference evidence="2" key="1">
    <citation type="journal article" date="2017" name="Front. Plant Sci.">
        <title>Climate Clever Clovers: New Paradigm to Reduce the Environmental Footprint of Ruminants by Breeding Low Methanogenic Forages Utilizing Haplotype Variation.</title>
        <authorList>
            <person name="Kaur P."/>
            <person name="Appels R."/>
            <person name="Bayer P.E."/>
            <person name="Keeble-Gagnere G."/>
            <person name="Wang J."/>
            <person name="Hirakawa H."/>
            <person name="Shirasawa K."/>
            <person name="Vercoe P."/>
            <person name="Stefanova K."/>
            <person name="Durmic Z."/>
            <person name="Nichols P."/>
            <person name="Revell C."/>
            <person name="Isobe S.N."/>
            <person name="Edwards D."/>
            <person name="Erskine W."/>
        </authorList>
    </citation>
    <scope>NUCLEOTIDE SEQUENCE [LARGE SCALE GENOMIC DNA]</scope>
    <source>
        <strain evidence="2">cv. Daliak</strain>
    </source>
</reference>
<proteinExistence type="predicted"/>
<organism evidence="1 2">
    <name type="scientific">Trifolium subterraneum</name>
    <name type="common">Subterranean clover</name>
    <dbReference type="NCBI Taxonomy" id="3900"/>
    <lineage>
        <taxon>Eukaryota</taxon>
        <taxon>Viridiplantae</taxon>
        <taxon>Streptophyta</taxon>
        <taxon>Embryophyta</taxon>
        <taxon>Tracheophyta</taxon>
        <taxon>Spermatophyta</taxon>
        <taxon>Magnoliopsida</taxon>
        <taxon>eudicotyledons</taxon>
        <taxon>Gunneridae</taxon>
        <taxon>Pentapetalae</taxon>
        <taxon>rosids</taxon>
        <taxon>fabids</taxon>
        <taxon>Fabales</taxon>
        <taxon>Fabaceae</taxon>
        <taxon>Papilionoideae</taxon>
        <taxon>50 kb inversion clade</taxon>
        <taxon>NPAAA clade</taxon>
        <taxon>Hologalegina</taxon>
        <taxon>IRL clade</taxon>
        <taxon>Trifolieae</taxon>
        <taxon>Trifolium</taxon>
    </lineage>
</organism>
<accession>A0A2Z6NTG2</accession>
<protein>
    <submittedName>
        <fullName evidence="1">Uncharacterized protein</fullName>
    </submittedName>
</protein>
<sequence length="84" mass="9548">MIRNRQYKNLCAITWKILGLEWKTGEKKERVGIEIVQDVSHSLLFGYLSKNNREVGSETVDILTTSDFIGILNPGTIDFMVSSE</sequence>
<name>A0A2Z6NTG2_TRISU</name>
<dbReference type="AlphaFoldDB" id="A0A2Z6NTG2"/>
<evidence type="ECO:0000313" key="1">
    <source>
        <dbReference type="EMBL" id="GAU47534.1"/>
    </source>
</evidence>
<gene>
    <name evidence="1" type="ORF">TSUD_94390</name>
</gene>
<dbReference type="Proteomes" id="UP000242715">
    <property type="component" value="Unassembled WGS sequence"/>
</dbReference>
<keyword evidence="2" id="KW-1185">Reference proteome</keyword>
<evidence type="ECO:0000313" key="2">
    <source>
        <dbReference type="Proteomes" id="UP000242715"/>
    </source>
</evidence>
<dbReference type="EMBL" id="DF974325">
    <property type="protein sequence ID" value="GAU47534.1"/>
    <property type="molecule type" value="Genomic_DNA"/>
</dbReference>